<organism evidence="1 2">
    <name type="scientific">Pseudomonas gingeri</name>
    <dbReference type="NCBI Taxonomy" id="117681"/>
    <lineage>
        <taxon>Bacteria</taxon>
        <taxon>Pseudomonadati</taxon>
        <taxon>Pseudomonadota</taxon>
        <taxon>Gammaproteobacteria</taxon>
        <taxon>Pseudomonadales</taxon>
        <taxon>Pseudomonadaceae</taxon>
        <taxon>Pseudomonas</taxon>
    </lineage>
</organism>
<dbReference type="EMBL" id="JACAQD010000011">
    <property type="protein sequence ID" value="NWC32759.1"/>
    <property type="molecule type" value="Genomic_DNA"/>
</dbReference>
<evidence type="ECO:0000313" key="2">
    <source>
        <dbReference type="Proteomes" id="UP000520592"/>
    </source>
</evidence>
<dbReference type="Proteomes" id="UP000520592">
    <property type="component" value="Unassembled WGS sequence"/>
</dbReference>
<sequence length="242" mass="25948">MHLETAADWLRALVPVLLAGQPEDWVRSWRRSLQGLGGPVSFRVVHAWQAEVVLSRLPGNGTEDIDHAALAALQQLHRRAALGLNGRRGEWLAALKPLLPALYRRAFPYAAGYARAHEIALEYATAPANTAMIAEHFGDARGYADYYAELSTEANAAAFADANSRAYAQMAASIYADNDAAGYAGICVGATRVWALACAGGGEQDGDSRRQILRDLAEGLNRCLIDAAPVAAGHFSGEPHEQ</sequence>
<proteinExistence type="predicted"/>
<dbReference type="RefSeq" id="WP_177056891.1">
    <property type="nucleotide sequence ID" value="NZ_JACAPS010000011.1"/>
</dbReference>
<gene>
    <name evidence="1" type="ORF">HX876_10165</name>
</gene>
<protein>
    <submittedName>
        <fullName evidence="1">Uncharacterized protein</fullName>
    </submittedName>
</protein>
<evidence type="ECO:0000313" key="1">
    <source>
        <dbReference type="EMBL" id="NWC32759.1"/>
    </source>
</evidence>
<accession>A0A7Y7YB19</accession>
<reference evidence="1 2" key="1">
    <citation type="submission" date="2020-04" db="EMBL/GenBank/DDBJ databases">
        <title>Molecular characterization of pseudomonads from Agaricus bisporus reveal novel blotch 2 pathogens in Western Europe.</title>
        <authorList>
            <person name="Taparia T."/>
            <person name="Krijger M."/>
            <person name="Haynes E."/>
            <person name="Elpinstone J.G."/>
            <person name="Noble R."/>
            <person name="Van Der Wolf J."/>
        </authorList>
    </citation>
    <scope>NUCLEOTIDE SEQUENCE [LARGE SCALE GENOMIC DNA]</scope>
    <source>
        <strain evidence="1 2">IPO3737</strain>
    </source>
</reference>
<dbReference type="AlphaFoldDB" id="A0A7Y7YB19"/>
<comment type="caution">
    <text evidence="1">The sequence shown here is derived from an EMBL/GenBank/DDBJ whole genome shotgun (WGS) entry which is preliminary data.</text>
</comment>
<name>A0A7Y7YB19_9PSED</name>